<evidence type="ECO:0000256" key="1">
    <source>
        <dbReference type="SAM" id="MobiDB-lite"/>
    </source>
</evidence>
<dbReference type="EMBL" id="AUSU01003185">
    <property type="protein sequence ID" value="EPS67302.1"/>
    <property type="molecule type" value="Genomic_DNA"/>
</dbReference>
<evidence type="ECO:0000313" key="2">
    <source>
        <dbReference type="EMBL" id="EPS67302.1"/>
    </source>
</evidence>
<dbReference type="AlphaFoldDB" id="S8E4P6"/>
<keyword evidence="3" id="KW-1185">Reference proteome</keyword>
<accession>S8E4P6</accession>
<protein>
    <submittedName>
        <fullName evidence="2">Uncharacterized protein</fullName>
    </submittedName>
</protein>
<feature type="region of interest" description="Disordered" evidence="1">
    <location>
        <begin position="1"/>
        <end position="21"/>
    </location>
</feature>
<proteinExistence type="predicted"/>
<name>S8E4P6_9LAMI</name>
<reference evidence="2 3" key="1">
    <citation type="journal article" date="2013" name="BMC Genomics">
        <title>The miniature genome of a carnivorous plant Genlisea aurea contains a low number of genes and short non-coding sequences.</title>
        <authorList>
            <person name="Leushkin E.V."/>
            <person name="Sutormin R.A."/>
            <person name="Nabieva E.R."/>
            <person name="Penin A.A."/>
            <person name="Kondrashov A.S."/>
            <person name="Logacheva M.D."/>
        </authorList>
    </citation>
    <scope>NUCLEOTIDE SEQUENCE [LARGE SCALE GENOMIC DNA]</scope>
</reference>
<sequence>MRRLPQPAVCTRNEADGESEQPREKCLEFVRASKRSSVKFEGRTLAMEKLRVGFLFF</sequence>
<evidence type="ECO:0000313" key="3">
    <source>
        <dbReference type="Proteomes" id="UP000015453"/>
    </source>
</evidence>
<gene>
    <name evidence="2" type="ORF">M569_07473</name>
</gene>
<comment type="caution">
    <text evidence="2">The sequence shown here is derived from an EMBL/GenBank/DDBJ whole genome shotgun (WGS) entry which is preliminary data.</text>
</comment>
<organism evidence="2 3">
    <name type="scientific">Genlisea aurea</name>
    <dbReference type="NCBI Taxonomy" id="192259"/>
    <lineage>
        <taxon>Eukaryota</taxon>
        <taxon>Viridiplantae</taxon>
        <taxon>Streptophyta</taxon>
        <taxon>Embryophyta</taxon>
        <taxon>Tracheophyta</taxon>
        <taxon>Spermatophyta</taxon>
        <taxon>Magnoliopsida</taxon>
        <taxon>eudicotyledons</taxon>
        <taxon>Gunneridae</taxon>
        <taxon>Pentapetalae</taxon>
        <taxon>asterids</taxon>
        <taxon>lamiids</taxon>
        <taxon>Lamiales</taxon>
        <taxon>Lentibulariaceae</taxon>
        <taxon>Genlisea</taxon>
    </lineage>
</organism>
<dbReference type="Proteomes" id="UP000015453">
    <property type="component" value="Unassembled WGS sequence"/>
</dbReference>